<dbReference type="Proteomes" id="UP001241377">
    <property type="component" value="Unassembled WGS sequence"/>
</dbReference>
<accession>A0ACC2WA07</accession>
<evidence type="ECO:0000313" key="1">
    <source>
        <dbReference type="EMBL" id="KAJ9108258.1"/>
    </source>
</evidence>
<gene>
    <name evidence="1" type="ORF">QFC19_002506</name>
</gene>
<sequence>MKDDAISSKEDSGSTLVIPLLLQDPNHVTYEVSFERRMMMNMTVKETAGPGKAQVEYWIDTWRNNSKPDLIVHEGKSGEGKVVGTCVFGKRWGGIFMTNEGRMGDFTDFQYKAHYAKAPRDKFGRYASPLDLVLTNGATSRTFHFARTTDGPTSLLGKVHGQNWTVTNSKGELVAFWKDSGKCLFSLTRGSLTVNPRALEREDDFLYLLMTMLSLKEIARRMVQGIAVAAGAAGGSA</sequence>
<keyword evidence="2" id="KW-1185">Reference proteome</keyword>
<comment type="caution">
    <text evidence="1">The sequence shown here is derived from an EMBL/GenBank/DDBJ whole genome shotgun (WGS) entry which is preliminary data.</text>
</comment>
<dbReference type="EMBL" id="JASBWR010000021">
    <property type="protein sequence ID" value="KAJ9108258.1"/>
    <property type="molecule type" value="Genomic_DNA"/>
</dbReference>
<reference evidence="1" key="1">
    <citation type="submission" date="2023-04" db="EMBL/GenBank/DDBJ databases">
        <title>Draft Genome sequencing of Naganishia species isolated from polar environments using Oxford Nanopore Technology.</title>
        <authorList>
            <person name="Leo P."/>
            <person name="Venkateswaran K."/>
        </authorList>
    </citation>
    <scope>NUCLEOTIDE SEQUENCE</scope>
    <source>
        <strain evidence="1">MNA-CCFEE 5261</strain>
    </source>
</reference>
<evidence type="ECO:0000313" key="2">
    <source>
        <dbReference type="Proteomes" id="UP001241377"/>
    </source>
</evidence>
<protein>
    <submittedName>
        <fullName evidence="1">Uncharacterized protein</fullName>
    </submittedName>
</protein>
<proteinExistence type="predicted"/>
<organism evidence="1 2">
    <name type="scientific">Naganishia cerealis</name>
    <dbReference type="NCBI Taxonomy" id="610337"/>
    <lineage>
        <taxon>Eukaryota</taxon>
        <taxon>Fungi</taxon>
        <taxon>Dikarya</taxon>
        <taxon>Basidiomycota</taxon>
        <taxon>Agaricomycotina</taxon>
        <taxon>Tremellomycetes</taxon>
        <taxon>Filobasidiales</taxon>
        <taxon>Filobasidiaceae</taxon>
        <taxon>Naganishia</taxon>
    </lineage>
</organism>
<name>A0ACC2WA07_9TREE</name>